<dbReference type="OrthoDB" id="3266451at2759"/>
<dbReference type="AlphaFoldDB" id="V2X5D5"/>
<dbReference type="Proteomes" id="UP000017559">
    <property type="component" value="Unassembled WGS sequence"/>
</dbReference>
<evidence type="ECO:0000259" key="2">
    <source>
        <dbReference type="PROSITE" id="PS50181"/>
    </source>
</evidence>
<reference evidence="3 4" key="1">
    <citation type="journal article" date="2014" name="BMC Genomics">
        <title>Genome and secretome analysis of the hemibiotrophic fungal pathogen, Moniliophthora roreri, which causes frosty pod rot disease of cacao: mechanisms of the biotrophic and necrotrophic phases.</title>
        <authorList>
            <person name="Meinhardt L.W."/>
            <person name="Costa G.G.L."/>
            <person name="Thomazella D.P.T."/>
            <person name="Teixeira P.J.P.L."/>
            <person name="Carazzolle M.F."/>
            <person name="Schuster S.C."/>
            <person name="Carlson J.E."/>
            <person name="Guiltinan M.J."/>
            <person name="Mieczkowski P."/>
            <person name="Farmer A."/>
            <person name="Ramaraj T."/>
            <person name="Crozier J."/>
            <person name="Davis R.E."/>
            <person name="Shao J."/>
            <person name="Melnick R.L."/>
            <person name="Pereira G.A.G."/>
            <person name="Bailey B.A."/>
        </authorList>
    </citation>
    <scope>NUCLEOTIDE SEQUENCE [LARGE SCALE GENOMIC DNA]</scope>
    <source>
        <strain evidence="3 4">MCA 2997</strain>
    </source>
</reference>
<dbReference type="KEGG" id="mrr:Moror_10806"/>
<comment type="caution">
    <text evidence="3">The sequence shown here is derived from an EMBL/GenBank/DDBJ whole genome shotgun (WGS) entry which is preliminary data.</text>
</comment>
<feature type="domain" description="F-box" evidence="2">
    <location>
        <begin position="75"/>
        <end position="132"/>
    </location>
</feature>
<feature type="coiled-coil region" evidence="1">
    <location>
        <begin position="33"/>
        <end position="60"/>
    </location>
</feature>
<evidence type="ECO:0000256" key="1">
    <source>
        <dbReference type="SAM" id="Coils"/>
    </source>
</evidence>
<evidence type="ECO:0000313" key="4">
    <source>
        <dbReference type="Proteomes" id="UP000017559"/>
    </source>
</evidence>
<keyword evidence="4" id="KW-1185">Reference proteome</keyword>
<gene>
    <name evidence="3" type="ORF">Moror_10806</name>
</gene>
<sequence length="537" mass="60653">MDCKFPSGLSIIDSGYTRFSLSPPECLTVTQRLRQAEAGIQECEDETRRLILEIASLENRRRGLQKSSHLCRLLLSPLRKMPTEILSSIFTSCCEENVLSPWSRRPPVMLLSAVCARWRDIVLSTSQLWSSFSIMPPSQMDELVAGSFLSSLEPITRLFMERSETAPLSLALEWCLPIESILPVLTHFAENCRRWYKIRFEVRPEVWAIPAFRNISGNFPMLKQLHFTVHHHFSDHHLPVLDMLSTVPALTTVSCIPRAKIPTLPWVQIADLTLWHSYSDDALAILSQCHHLKHLTLQSVGDRDRCGTIPVSTTLDKVHSLSVISGSLYNGDDFGFVFKFLTLPSLVSVTFGSSQRVSTWDWVRWRERQKQIQQFLSRSRCSITSLRLELPELDDHQAVDLLLLLPTVGTLYLYDKGQSMREDTAKKYRVITPFFLQHLIAKDYSTNLSPFLPRLANLTLVVHSGCFDAESLCNAIISRWKPAAETGVCSLQSVTIRVAGEDACLETLSAALKDPMSGAIGHRVSISRISSDELPEF</sequence>
<name>V2X5D5_MONRO</name>
<dbReference type="EMBL" id="AWSO01000714">
    <property type="protein sequence ID" value="ESK88001.1"/>
    <property type="molecule type" value="Genomic_DNA"/>
</dbReference>
<proteinExistence type="predicted"/>
<dbReference type="HOGENOM" id="CLU_018544_12_1_1"/>
<organism evidence="3 4">
    <name type="scientific">Moniliophthora roreri (strain MCA 2997)</name>
    <name type="common">Cocoa frosty pod rot fungus</name>
    <name type="synonym">Crinipellis roreri</name>
    <dbReference type="NCBI Taxonomy" id="1381753"/>
    <lineage>
        <taxon>Eukaryota</taxon>
        <taxon>Fungi</taxon>
        <taxon>Dikarya</taxon>
        <taxon>Basidiomycota</taxon>
        <taxon>Agaricomycotina</taxon>
        <taxon>Agaricomycetes</taxon>
        <taxon>Agaricomycetidae</taxon>
        <taxon>Agaricales</taxon>
        <taxon>Marasmiineae</taxon>
        <taxon>Marasmiaceae</taxon>
        <taxon>Moniliophthora</taxon>
    </lineage>
</organism>
<accession>V2X5D5</accession>
<dbReference type="PROSITE" id="PS50181">
    <property type="entry name" value="FBOX"/>
    <property type="match status" value="1"/>
</dbReference>
<dbReference type="InterPro" id="IPR001810">
    <property type="entry name" value="F-box_dom"/>
</dbReference>
<protein>
    <recommendedName>
        <fullName evidence="2">F-box domain-containing protein</fullName>
    </recommendedName>
</protein>
<evidence type="ECO:0000313" key="3">
    <source>
        <dbReference type="EMBL" id="ESK88001.1"/>
    </source>
</evidence>
<keyword evidence="1" id="KW-0175">Coiled coil</keyword>